<dbReference type="RefSeq" id="WP_043143603.1">
    <property type="nucleotide sequence ID" value="NZ_AP022337.1"/>
</dbReference>
<proteinExistence type="predicted"/>
<dbReference type="EMBL" id="JSUQ01000012">
    <property type="protein sequence ID" value="KHQ52325.1"/>
    <property type="molecule type" value="Genomic_DNA"/>
</dbReference>
<name>A0A0B3RM78_9RHOB</name>
<evidence type="ECO:0000313" key="2">
    <source>
        <dbReference type="Proteomes" id="UP000030960"/>
    </source>
</evidence>
<dbReference type="STRING" id="561184.SAMN05216376_102310"/>
<dbReference type="OrthoDB" id="7867343at2"/>
<reference evidence="1 2" key="1">
    <citation type="submission" date="2014-10" db="EMBL/GenBank/DDBJ databases">
        <title>Genome sequence of Ponticoccus sp. strain UMTAT08 isolated from clonal culture of toxic dinoflagellate Alexandrium tamiyavanichii.</title>
        <authorList>
            <person name="Gan H.Y."/>
            <person name="Muhd D.-D."/>
            <person name="Mohd Noor M.E."/>
            <person name="Yeong Y.S."/>
            <person name="Usup G."/>
        </authorList>
    </citation>
    <scope>NUCLEOTIDE SEQUENCE [LARGE SCALE GENOMIC DNA]</scope>
    <source>
        <strain evidence="1 2">UMTAT08</strain>
    </source>
</reference>
<accession>A0A225PYZ5</accession>
<sequence>MKRYAFALVATGLVSGCFLPEGVTEEDLAAFDAAVASIGCDLVNESDYLPVELQTGMPREKVVTISQYKVEQKQAVPLSNGGVRLQTGACAPKTEPAPEAAT</sequence>
<dbReference type="PROSITE" id="PS51257">
    <property type="entry name" value="PROKAR_LIPOPROTEIN"/>
    <property type="match status" value="1"/>
</dbReference>
<accession>A0A0B3RM78</accession>
<evidence type="ECO:0000313" key="1">
    <source>
        <dbReference type="EMBL" id="KHQ52325.1"/>
    </source>
</evidence>
<dbReference type="AlphaFoldDB" id="A0A0B3RM78"/>
<keyword evidence="2" id="KW-1185">Reference proteome</keyword>
<dbReference type="Proteomes" id="UP000030960">
    <property type="component" value="Unassembled WGS sequence"/>
</dbReference>
<keyword evidence="1" id="KW-0560">Oxidoreductase</keyword>
<dbReference type="GeneID" id="66499710"/>
<comment type="caution">
    <text evidence="1">The sequence shown here is derived from an EMBL/GenBank/DDBJ whole genome shotgun (WGS) entry which is preliminary data.</text>
</comment>
<dbReference type="EC" id="1.6.5.3" evidence="1"/>
<dbReference type="GO" id="GO:0016491">
    <property type="term" value="F:oxidoreductase activity"/>
    <property type="evidence" value="ECO:0007669"/>
    <property type="project" value="UniProtKB-KW"/>
</dbReference>
<protein>
    <submittedName>
        <fullName evidence="1">NADH dehydrogenase subunit E</fullName>
        <ecNumber evidence="1">1.6.5.3</ecNumber>
    </submittedName>
</protein>
<accession>A0A225QQT6</accession>
<gene>
    <name evidence="1" type="ORF">OA50_03343</name>
</gene>
<organism evidence="1 2">
    <name type="scientific">Mameliella alba</name>
    <dbReference type="NCBI Taxonomy" id="561184"/>
    <lineage>
        <taxon>Bacteria</taxon>
        <taxon>Pseudomonadati</taxon>
        <taxon>Pseudomonadota</taxon>
        <taxon>Alphaproteobacteria</taxon>
        <taxon>Rhodobacterales</taxon>
        <taxon>Roseobacteraceae</taxon>
        <taxon>Mameliella</taxon>
    </lineage>
</organism>